<organism evidence="2">
    <name type="scientific">marine metagenome</name>
    <dbReference type="NCBI Taxonomy" id="408172"/>
    <lineage>
        <taxon>unclassified sequences</taxon>
        <taxon>metagenomes</taxon>
        <taxon>ecological metagenomes</taxon>
    </lineage>
</organism>
<reference evidence="2" key="1">
    <citation type="submission" date="2018-05" db="EMBL/GenBank/DDBJ databases">
        <authorList>
            <person name="Lanie J.A."/>
            <person name="Ng W.-L."/>
            <person name="Kazmierczak K.M."/>
            <person name="Andrzejewski T.M."/>
            <person name="Davidsen T.M."/>
            <person name="Wayne K.J."/>
            <person name="Tettelin H."/>
            <person name="Glass J.I."/>
            <person name="Rusch D."/>
            <person name="Podicherti R."/>
            <person name="Tsui H.-C.T."/>
            <person name="Winkler M.E."/>
        </authorList>
    </citation>
    <scope>NUCLEOTIDE SEQUENCE</scope>
</reference>
<accession>A0A382HUX3</accession>
<name>A0A382HUX3_9ZZZZ</name>
<evidence type="ECO:0000256" key="1">
    <source>
        <dbReference type="SAM" id="MobiDB-lite"/>
    </source>
</evidence>
<dbReference type="EMBL" id="UINC01063492">
    <property type="protein sequence ID" value="SVB91184.1"/>
    <property type="molecule type" value="Genomic_DNA"/>
</dbReference>
<feature type="region of interest" description="Disordered" evidence="1">
    <location>
        <begin position="55"/>
        <end position="98"/>
    </location>
</feature>
<evidence type="ECO:0000313" key="2">
    <source>
        <dbReference type="EMBL" id="SVB91184.1"/>
    </source>
</evidence>
<proteinExistence type="predicted"/>
<sequence>MDDSIEFIYGITKLELENQWRNYIGAPAYEPELLEKKLPTPIPRPTVGLFSLTPQSGSYSIKSTEIDTSENLSSYDEPNDRVSTDIQDPDAAQSTGCNRLDRKSSVTDYAMFLLIIPPLFIWSRRS</sequence>
<gene>
    <name evidence="2" type="ORF">METZ01_LOCUS244038</name>
</gene>
<dbReference type="AlphaFoldDB" id="A0A382HUX3"/>
<protein>
    <submittedName>
        <fullName evidence="2">Uncharacterized protein</fullName>
    </submittedName>
</protein>